<sequence length="256" mass="29458">MDEEKIVVVGGYVGCGKTTWIHQQIALKEKGFPKYYKKILYFKPGTGKFQIDQKRISIDFPKVKVFGDGQEEKFLDELESADMAYIELESNLGLGYIEELLKDLPYYPVAILPPLCKKCRWHSWGKEILTGAAIRENFHQLETLRLVNTGKVIYTNSFNKLWNQITEHIYGKVIRAKGIFNLDDGRIIYTEFISDIPPIDFLELNLPRYLQGAPKRFSGLELVGFSLNEVSLLRVLEDSYLPSFGISQYQQELKSS</sequence>
<dbReference type="RefSeq" id="WP_027844811.1">
    <property type="nucleotide sequence ID" value="NZ_LMTZ01000002.1"/>
</dbReference>
<evidence type="ECO:0000313" key="3">
    <source>
        <dbReference type="Proteomes" id="UP000053372"/>
    </source>
</evidence>
<dbReference type="AlphaFoldDB" id="A0A0V7ZQJ4"/>
<protein>
    <recommendedName>
        <fullName evidence="4">GTPase, G3E family protein</fullName>
    </recommendedName>
</protein>
<evidence type="ECO:0008006" key="4">
    <source>
        <dbReference type="Google" id="ProtNLM"/>
    </source>
</evidence>
<comment type="caution">
    <text evidence="1">The sequence shown here is derived from an EMBL/GenBank/DDBJ whole genome shotgun (WGS) entry which is preliminary data.</text>
</comment>
<reference evidence="1 3" key="1">
    <citation type="journal article" date="2015" name="Genome Announc.">
        <title>Draft Genome of the Euendolithic (true boring) Cyanobacterium Mastigocoleus testarum strain BC008.</title>
        <authorList>
            <person name="Guida B.S."/>
            <person name="Garcia-Pichel F."/>
        </authorList>
    </citation>
    <scope>NUCLEOTIDE SEQUENCE [LARGE SCALE GENOMIC DNA]</scope>
    <source>
        <strain evidence="1 3">BC008</strain>
    </source>
</reference>
<accession>A0A0V7ZQJ4</accession>
<evidence type="ECO:0000313" key="1">
    <source>
        <dbReference type="EMBL" id="KST66867.1"/>
    </source>
</evidence>
<keyword evidence="3" id="KW-1185">Reference proteome</keyword>
<dbReference type="EMBL" id="LMTZ01000002">
    <property type="protein sequence ID" value="KST70205.1"/>
    <property type="molecule type" value="Genomic_DNA"/>
</dbReference>
<dbReference type="OrthoDB" id="509864at2"/>
<evidence type="ECO:0000313" key="2">
    <source>
        <dbReference type="EMBL" id="KST70205.1"/>
    </source>
</evidence>
<dbReference type="Proteomes" id="UP000053372">
    <property type="component" value="Unassembled WGS sequence"/>
</dbReference>
<name>A0A0V7ZQJ4_9CYAN</name>
<gene>
    <name evidence="1" type="ORF">BC008_27145</name>
    <name evidence="2" type="ORF">BC008_36750</name>
</gene>
<dbReference type="EMBL" id="LMTZ01000093">
    <property type="protein sequence ID" value="KST66867.1"/>
    <property type="molecule type" value="Genomic_DNA"/>
</dbReference>
<proteinExistence type="predicted"/>
<organism evidence="1 3">
    <name type="scientific">Mastigocoleus testarum BC008</name>
    <dbReference type="NCBI Taxonomy" id="371196"/>
    <lineage>
        <taxon>Bacteria</taxon>
        <taxon>Bacillati</taxon>
        <taxon>Cyanobacteriota</taxon>
        <taxon>Cyanophyceae</taxon>
        <taxon>Nostocales</taxon>
        <taxon>Hapalosiphonaceae</taxon>
        <taxon>Mastigocoleus</taxon>
    </lineage>
</organism>